<dbReference type="PANTHER" id="PTHR33143:SF6">
    <property type="entry name" value="OS08G0102900 PROTEIN"/>
    <property type="match status" value="1"/>
</dbReference>
<feature type="domain" description="VQ" evidence="2">
    <location>
        <begin position="46"/>
        <end position="72"/>
    </location>
</feature>
<dbReference type="InterPro" id="IPR039607">
    <property type="entry name" value="VQ_8/17/18/20/21/25"/>
</dbReference>
<accession>A0A1D1Y2Z8</accession>
<proteinExistence type="predicted"/>
<evidence type="ECO:0000313" key="3">
    <source>
        <dbReference type="EMBL" id="JAT49007.1"/>
    </source>
</evidence>
<gene>
    <name evidence="3" type="primary">MKS1_9</name>
    <name evidence="3" type="ORF">g.90419</name>
</gene>
<protein>
    <submittedName>
        <fullName evidence="3">Protein MKS1</fullName>
    </submittedName>
</protein>
<organism evidence="3">
    <name type="scientific">Anthurium amnicola</name>
    <dbReference type="NCBI Taxonomy" id="1678845"/>
    <lineage>
        <taxon>Eukaryota</taxon>
        <taxon>Viridiplantae</taxon>
        <taxon>Streptophyta</taxon>
        <taxon>Embryophyta</taxon>
        <taxon>Tracheophyta</taxon>
        <taxon>Spermatophyta</taxon>
        <taxon>Magnoliopsida</taxon>
        <taxon>Liliopsida</taxon>
        <taxon>Araceae</taxon>
        <taxon>Pothoideae</taxon>
        <taxon>Potheae</taxon>
        <taxon>Anthurium</taxon>
    </lineage>
</organism>
<dbReference type="GO" id="GO:0005634">
    <property type="term" value="C:nucleus"/>
    <property type="evidence" value="ECO:0007669"/>
    <property type="project" value="TreeGrafter"/>
</dbReference>
<feature type="compositionally biased region" description="Basic and acidic residues" evidence="1">
    <location>
        <begin position="1"/>
        <end position="11"/>
    </location>
</feature>
<dbReference type="AlphaFoldDB" id="A0A1D1Y2Z8"/>
<dbReference type="EMBL" id="GDJX01018929">
    <property type="protein sequence ID" value="JAT49007.1"/>
    <property type="molecule type" value="Transcribed_RNA"/>
</dbReference>
<dbReference type="PANTHER" id="PTHR33143">
    <property type="entry name" value="F16F4.1 PROTEIN-RELATED"/>
    <property type="match status" value="1"/>
</dbReference>
<dbReference type="InterPro" id="IPR008889">
    <property type="entry name" value="VQ"/>
</dbReference>
<sequence length="230" mass="24212">MEPCEESRNDLMQRLQSSMATSSSSLPKQYHHQQQQQPRAPVIIYTVSPKVIHTEPSNFMTLVQRLTGASPTTLSAARPPSEFGRPNCASPSGALSPAARFAAIERAQPSSDAGRPAVPRREDDIVAQLGIGGAAVASAAAALDWPAGFPGILSPLPSALPAISPNFFAPPPSDPASLAFLNEMSPIFRGNTGGGNSGFMEGPFLPSPGNFLSTPTFPSPGAYWEFLNQL</sequence>
<dbReference type="Pfam" id="PF05678">
    <property type="entry name" value="VQ"/>
    <property type="match status" value="1"/>
</dbReference>
<evidence type="ECO:0000256" key="1">
    <source>
        <dbReference type="SAM" id="MobiDB-lite"/>
    </source>
</evidence>
<feature type="region of interest" description="Disordered" evidence="1">
    <location>
        <begin position="1"/>
        <end position="40"/>
    </location>
</feature>
<reference evidence="3" key="1">
    <citation type="submission" date="2015-07" db="EMBL/GenBank/DDBJ databases">
        <title>Transcriptome Assembly of Anthurium amnicola.</title>
        <authorList>
            <person name="Suzuki J."/>
        </authorList>
    </citation>
    <scope>NUCLEOTIDE SEQUENCE</scope>
</reference>
<evidence type="ECO:0000259" key="2">
    <source>
        <dbReference type="Pfam" id="PF05678"/>
    </source>
</evidence>
<name>A0A1D1Y2Z8_9ARAE</name>